<evidence type="ECO:0000313" key="2">
    <source>
        <dbReference type="Proteomes" id="UP001145114"/>
    </source>
</evidence>
<comment type="caution">
    <text evidence="1">The sequence shown here is derived from an EMBL/GenBank/DDBJ whole genome shotgun (WGS) entry which is preliminary data.</text>
</comment>
<protein>
    <submittedName>
        <fullName evidence="1">Uncharacterized protein</fullName>
    </submittedName>
</protein>
<dbReference type="EMBL" id="JAMZIH010005169">
    <property type="protein sequence ID" value="KAJ1675802.1"/>
    <property type="molecule type" value="Genomic_DNA"/>
</dbReference>
<keyword evidence="2" id="KW-1185">Reference proteome</keyword>
<evidence type="ECO:0000313" key="1">
    <source>
        <dbReference type="EMBL" id="KAJ1675802.1"/>
    </source>
</evidence>
<reference evidence="1" key="1">
    <citation type="submission" date="2022-06" db="EMBL/GenBank/DDBJ databases">
        <title>Phylogenomic reconstructions and comparative analyses of Kickxellomycotina fungi.</title>
        <authorList>
            <person name="Reynolds N.K."/>
            <person name="Stajich J.E."/>
            <person name="Barry K."/>
            <person name="Grigoriev I.V."/>
            <person name="Crous P."/>
            <person name="Smith M.E."/>
        </authorList>
    </citation>
    <scope>NUCLEOTIDE SEQUENCE</scope>
    <source>
        <strain evidence="1">RSA 2271</strain>
    </source>
</reference>
<gene>
    <name evidence="1" type="ORF">EV182_000541</name>
</gene>
<dbReference type="Proteomes" id="UP001145114">
    <property type="component" value="Unassembled WGS sequence"/>
</dbReference>
<proteinExistence type="predicted"/>
<name>A0ACC1HH51_9FUNG</name>
<accession>A0ACC1HH51</accession>
<sequence length="389" mass="40776">MPICKYYQKGICRFGDNCRYIHVGNPSQNSNRNTAQKPQNAPTAAPTTKTVIDDLSILPQWKITTYAPAKYCPCVIENTDISPEEDRIKFYLARIKNTVPQYVQEREGIVQQMNQYVNQIIAQPTIAVNKFMEWQRGGDSDGGGSAMTAVSGAVPASVGFGSSPPAFNTSTGGASTWGSSPFAAMSALNQQGATAFQSATLPLTGSTEGGTIFGSASSSSAAPTFGQSSFPQATNNPVFGQPSFGQPHAPSSSLPFGQASTGIASTQSPFGQSPFSQHQQQQQQQQQQSALPFVSAFGGATATAPPQSGNSTLASEQRGIGTHSFGSAFGIGGGSSSGFGMPQQPPPAAVNEQDLKPHRDPTAEERQTFSAAGFEPGKVPEVAPPLELR</sequence>
<organism evidence="1 2">
    <name type="scientific">Spiromyces aspiralis</name>
    <dbReference type="NCBI Taxonomy" id="68401"/>
    <lineage>
        <taxon>Eukaryota</taxon>
        <taxon>Fungi</taxon>
        <taxon>Fungi incertae sedis</taxon>
        <taxon>Zoopagomycota</taxon>
        <taxon>Kickxellomycotina</taxon>
        <taxon>Kickxellomycetes</taxon>
        <taxon>Kickxellales</taxon>
        <taxon>Kickxellaceae</taxon>
        <taxon>Spiromyces</taxon>
    </lineage>
</organism>